<dbReference type="InterPro" id="IPR045865">
    <property type="entry name" value="ACT-like_dom_sf"/>
</dbReference>
<dbReference type="CDD" id="cd01668">
    <property type="entry name" value="TGS_RSH"/>
    <property type="match status" value="1"/>
</dbReference>
<dbReference type="Pfam" id="PF13291">
    <property type="entry name" value="ACT_4"/>
    <property type="match status" value="1"/>
</dbReference>
<keyword evidence="9" id="KW-0808">Transferase</keyword>
<dbReference type="PROSITE" id="PS50889">
    <property type="entry name" value="S4"/>
    <property type="match status" value="1"/>
</dbReference>
<dbReference type="InterPro" id="IPR043519">
    <property type="entry name" value="NT_sf"/>
</dbReference>
<dbReference type="EMBL" id="FNHZ01000001">
    <property type="protein sequence ID" value="SDM55448.1"/>
    <property type="molecule type" value="Genomic_DNA"/>
</dbReference>
<evidence type="ECO:0000256" key="1">
    <source>
        <dbReference type="ARBA" id="ARBA00004976"/>
    </source>
</evidence>
<dbReference type="GO" id="GO:0008728">
    <property type="term" value="F:GTP diphosphokinase activity"/>
    <property type="evidence" value="ECO:0007669"/>
    <property type="project" value="UniProtKB-EC"/>
</dbReference>
<dbReference type="FunFam" id="3.30.460.10:FF:000001">
    <property type="entry name" value="GTP pyrophosphokinase RelA"/>
    <property type="match status" value="1"/>
</dbReference>
<dbReference type="FunFam" id="1.10.3210.10:FF:000001">
    <property type="entry name" value="GTP pyrophosphokinase RelA"/>
    <property type="match status" value="1"/>
</dbReference>
<dbReference type="SUPFAM" id="SSF109604">
    <property type="entry name" value="HD-domain/PDEase-like"/>
    <property type="match status" value="1"/>
</dbReference>
<dbReference type="SMART" id="SM00471">
    <property type="entry name" value="HDc"/>
    <property type="match status" value="1"/>
</dbReference>
<dbReference type="Gene3D" id="3.30.70.260">
    <property type="match status" value="1"/>
</dbReference>
<dbReference type="InterPro" id="IPR006674">
    <property type="entry name" value="HD_domain"/>
</dbReference>
<dbReference type="SUPFAM" id="SSF55021">
    <property type="entry name" value="ACT-like"/>
    <property type="match status" value="1"/>
</dbReference>
<dbReference type="InterPro" id="IPR004095">
    <property type="entry name" value="TGS"/>
</dbReference>
<dbReference type="GO" id="GO:0016301">
    <property type="term" value="F:kinase activity"/>
    <property type="evidence" value="ECO:0007669"/>
    <property type="project" value="UniProtKB-KW"/>
</dbReference>
<dbReference type="GO" id="GO:0003723">
    <property type="term" value="F:RNA binding"/>
    <property type="evidence" value="ECO:0007669"/>
    <property type="project" value="UniProtKB-KW"/>
</dbReference>
<dbReference type="InterPro" id="IPR045600">
    <property type="entry name" value="RelA/SpoT_AH_RIS"/>
</dbReference>
<dbReference type="CDD" id="cd04876">
    <property type="entry name" value="ACT_RelA-SpoT"/>
    <property type="match status" value="1"/>
</dbReference>
<dbReference type="PANTHER" id="PTHR21262">
    <property type="entry name" value="GUANOSINE-3',5'-BIS DIPHOSPHATE 3'-PYROPHOSPHOHYDROLASE"/>
    <property type="match status" value="1"/>
</dbReference>
<dbReference type="InterPro" id="IPR007685">
    <property type="entry name" value="RelA_SpoT"/>
</dbReference>
<sequence length="766" mass="87117">MPEKIILAESNNVKTNQVEGTTQTPADFTAPEELYKELVRKIKAYHPSTDLSDIERAYKVAYEAHKDQKRKSGEPYIIHPLCVAIILAELELDKETIIAGLLHDVVEDTALTSEDVTREFGSEVALLVDGVTKLTQLNYEHDKIEVQAENLRKMFLAMAKDIRVILIKLADRLHNMRTMQYQKPNKQVEKSRETMEIYSPIAHRLGISKIKVELDDLAMRYLMPEEYNKLVEEVSANRPGREAFIKSIIKEVGMHIKNADIDAEIDGRVKHFFSIYRKMVSQNKTLDQIYDIFAVRIKVDSVKDCYAALGVIHEMYKPIPGRFKDYIAMPKPNNYQSLHTTLIASNGQPFEVQIRTYEMHRIAEYGIAAHWKYKEGKTGGKDTQSEEAKLSWLRQILEWQRDMSDNKEFLSSIKSDLDLFSDSVYAFTPSGDVKNLPAGSCPIDFAYSIHSAVGNRMVGARVNGKLVNIDYKIQSGDRIEIITSQNSKGPSRDWLSIVKSTQAKNKINQWFNQELKEENIVRGKELISNYIKAKGYKQEELIKPEFIEKALKKYGFKNWDSMLATVGHGGLKEGQVVNKLYDEYLKNKKNEITDDSVLEEVLANDPKAKIKKNSGKSGIIVKGTHDVAVRFSKCCNPVPNDEIVGFVTRGRGISIHRTDCINILNFPASERARLIEAEWESSGDSTEKYSTEINIYANNRNGLIVDISKIFTEANISMTSLNCRINKKNIATINIGFTIHTKDELNRLIDKLQKVESVTDIERTTG</sequence>
<dbReference type="Pfam" id="PF13328">
    <property type="entry name" value="HD_4"/>
    <property type="match status" value="1"/>
</dbReference>
<dbReference type="InterPro" id="IPR004811">
    <property type="entry name" value="RelA/Spo_fam"/>
</dbReference>
<dbReference type="Pfam" id="PF19296">
    <property type="entry name" value="RelA_AH_RIS"/>
    <property type="match status" value="1"/>
</dbReference>
<dbReference type="Pfam" id="PF04607">
    <property type="entry name" value="RelA_SpoT"/>
    <property type="match status" value="1"/>
</dbReference>
<dbReference type="InterPro" id="IPR002912">
    <property type="entry name" value="ACT_dom"/>
</dbReference>
<dbReference type="InterPro" id="IPR033655">
    <property type="entry name" value="TGS_RelA/SpoT"/>
</dbReference>
<dbReference type="RefSeq" id="WP_083330243.1">
    <property type="nucleotide sequence ID" value="NZ_FNHZ01000001.1"/>
</dbReference>
<evidence type="ECO:0000256" key="5">
    <source>
        <dbReference type="RuleBase" id="RU003847"/>
    </source>
</evidence>
<dbReference type="CDD" id="cd05399">
    <property type="entry name" value="NT_Rel-Spo_like"/>
    <property type="match status" value="1"/>
</dbReference>
<keyword evidence="10" id="KW-1185">Reference proteome</keyword>
<comment type="catalytic activity">
    <reaction evidence="3">
        <text>GTP + ATP = guanosine 3'-diphosphate 5'-triphosphate + AMP</text>
        <dbReference type="Rhea" id="RHEA:22088"/>
        <dbReference type="ChEBI" id="CHEBI:30616"/>
        <dbReference type="ChEBI" id="CHEBI:37565"/>
        <dbReference type="ChEBI" id="CHEBI:142410"/>
        <dbReference type="ChEBI" id="CHEBI:456215"/>
        <dbReference type="EC" id="2.7.6.5"/>
    </reaction>
</comment>
<dbReference type="PROSITE" id="PS51831">
    <property type="entry name" value="HD"/>
    <property type="match status" value="1"/>
</dbReference>
<dbReference type="InterPro" id="IPR012675">
    <property type="entry name" value="Beta-grasp_dom_sf"/>
</dbReference>
<dbReference type="GO" id="GO:0005886">
    <property type="term" value="C:plasma membrane"/>
    <property type="evidence" value="ECO:0007669"/>
    <property type="project" value="TreeGrafter"/>
</dbReference>
<accession>A0A1G9U6E9</accession>
<dbReference type="Gene3D" id="1.10.3210.10">
    <property type="entry name" value="Hypothetical protein af1432"/>
    <property type="match status" value="1"/>
</dbReference>
<dbReference type="AlphaFoldDB" id="A0A1G9U6E9"/>
<feature type="domain" description="TGS" evidence="8">
    <location>
        <begin position="422"/>
        <end position="483"/>
    </location>
</feature>
<comment type="function">
    <text evidence="5">In eubacteria ppGpp (guanosine 3'-diphosphate 5'-diphosphate) is a mediator of the stringent response that coordinates a variety of cellular activities in response to changes in nutritional abundance.</text>
</comment>
<evidence type="ECO:0000259" key="7">
    <source>
        <dbReference type="PROSITE" id="PS51831"/>
    </source>
</evidence>
<dbReference type="Pfam" id="PF02824">
    <property type="entry name" value="TGS"/>
    <property type="match status" value="1"/>
</dbReference>
<dbReference type="PROSITE" id="PS51880">
    <property type="entry name" value="TGS"/>
    <property type="match status" value="1"/>
</dbReference>
<evidence type="ECO:0000256" key="2">
    <source>
        <dbReference type="ARBA" id="ARBA00013251"/>
    </source>
</evidence>
<dbReference type="SUPFAM" id="SSF81271">
    <property type="entry name" value="TGS-like"/>
    <property type="match status" value="1"/>
</dbReference>
<keyword evidence="4" id="KW-0694">RNA-binding</keyword>
<dbReference type="Gene3D" id="3.30.460.10">
    <property type="entry name" value="Beta Polymerase, domain 2"/>
    <property type="match status" value="1"/>
</dbReference>
<evidence type="ECO:0000256" key="3">
    <source>
        <dbReference type="ARBA" id="ARBA00048244"/>
    </source>
</evidence>
<comment type="pathway">
    <text evidence="1">Purine metabolism; ppGpp biosynthesis; ppGpp from GTP: step 1/2.</text>
</comment>
<gene>
    <name evidence="9" type="ORF">SAMN05216544_0632</name>
</gene>
<dbReference type="OrthoDB" id="9805041at2"/>
<dbReference type="PROSITE" id="PS51671">
    <property type="entry name" value="ACT"/>
    <property type="match status" value="1"/>
</dbReference>
<dbReference type="FunFam" id="3.10.20.30:FF:000002">
    <property type="entry name" value="GTP pyrophosphokinase (RelA/SpoT)"/>
    <property type="match status" value="1"/>
</dbReference>
<dbReference type="Gene3D" id="3.10.20.30">
    <property type="match status" value="1"/>
</dbReference>
<feature type="domain" description="HD" evidence="7">
    <location>
        <begin position="76"/>
        <end position="176"/>
    </location>
</feature>
<evidence type="ECO:0000313" key="10">
    <source>
        <dbReference type="Proteomes" id="UP000187651"/>
    </source>
</evidence>
<dbReference type="PANTHER" id="PTHR21262:SF31">
    <property type="entry name" value="GTP PYROPHOSPHOKINASE"/>
    <property type="match status" value="1"/>
</dbReference>
<reference evidence="10" key="1">
    <citation type="submission" date="2016-10" db="EMBL/GenBank/DDBJ databases">
        <authorList>
            <person name="Varghese N."/>
            <person name="Submissions S."/>
        </authorList>
    </citation>
    <scope>NUCLEOTIDE SEQUENCE [LARGE SCALE GENOMIC DNA]</scope>
    <source>
        <strain evidence="10">M83</strain>
    </source>
</reference>
<dbReference type="GO" id="GO:0015970">
    <property type="term" value="P:guanosine tetraphosphate biosynthetic process"/>
    <property type="evidence" value="ECO:0007669"/>
    <property type="project" value="UniProtKB-UniPathway"/>
</dbReference>
<dbReference type="NCBIfam" id="TIGR00691">
    <property type="entry name" value="spoT_relA"/>
    <property type="match status" value="1"/>
</dbReference>
<organism evidence="9 10">
    <name type="scientific">Lachnospira pectinoschiza</name>
    <dbReference type="NCBI Taxonomy" id="28052"/>
    <lineage>
        <taxon>Bacteria</taxon>
        <taxon>Bacillati</taxon>
        <taxon>Bacillota</taxon>
        <taxon>Clostridia</taxon>
        <taxon>Lachnospirales</taxon>
        <taxon>Lachnospiraceae</taxon>
        <taxon>Lachnospira</taxon>
    </lineage>
</organism>
<evidence type="ECO:0000313" key="9">
    <source>
        <dbReference type="EMBL" id="SDM55448.1"/>
    </source>
</evidence>
<dbReference type="UniPathway" id="UPA00908">
    <property type="reaction ID" value="UER00884"/>
</dbReference>
<feature type="domain" description="ACT" evidence="6">
    <location>
        <begin position="692"/>
        <end position="766"/>
    </location>
</feature>
<dbReference type="InterPro" id="IPR012676">
    <property type="entry name" value="TGS-like"/>
</dbReference>
<evidence type="ECO:0000259" key="8">
    <source>
        <dbReference type="PROSITE" id="PS51880"/>
    </source>
</evidence>
<keyword evidence="9" id="KW-0418">Kinase</keyword>
<name>A0A1G9U6E9_9FIRM</name>
<protein>
    <recommendedName>
        <fullName evidence="2">GTP diphosphokinase</fullName>
        <ecNumber evidence="2">2.7.6.5</ecNumber>
    </recommendedName>
</protein>
<dbReference type="SUPFAM" id="SSF81301">
    <property type="entry name" value="Nucleotidyltransferase"/>
    <property type="match status" value="1"/>
</dbReference>
<comment type="similarity">
    <text evidence="5">Belongs to the relA/spoT family.</text>
</comment>
<dbReference type="Proteomes" id="UP000187651">
    <property type="component" value="Unassembled WGS sequence"/>
</dbReference>
<dbReference type="InterPro" id="IPR003607">
    <property type="entry name" value="HD/PDEase_dom"/>
</dbReference>
<dbReference type="EC" id="2.7.6.5" evidence="2"/>
<dbReference type="CDD" id="cd00077">
    <property type="entry name" value="HDc"/>
    <property type="match status" value="1"/>
</dbReference>
<dbReference type="SMART" id="SM00954">
    <property type="entry name" value="RelA_SpoT"/>
    <property type="match status" value="1"/>
</dbReference>
<proteinExistence type="inferred from homology"/>
<evidence type="ECO:0000259" key="6">
    <source>
        <dbReference type="PROSITE" id="PS51671"/>
    </source>
</evidence>
<evidence type="ECO:0000256" key="4">
    <source>
        <dbReference type="PROSITE-ProRule" id="PRU00182"/>
    </source>
</evidence>